<reference evidence="1 2" key="1">
    <citation type="submission" date="2013-04" db="EMBL/GenBank/DDBJ databases">
        <title>The Genome Sequence of Bacteroides massiliensis dnLKV3.</title>
        <authorList>
            <consortium name="The Broad Institute Genomics Platform"/>
            <consortium name="The Broad Institute Genome Sequencing Center for Infectious Disease"/>
            <person name="Earl A."/>
            <person name="Xavier R."/>
            <person name="Kuhn K."/>
            <person name="Stappenbeck T."/>
            <person name="Walker B."/>
            <person name="Young S."/>
            <person name="Zeng Q."/>
            <person name="Gargeya S."/>
            <person name="Fitzgerald M."/>
            <person name="Haas B."/>
            <person name="Abouelleil A."/>
            <person name="Allen A.W."/>
            <person name="Alvarado L."/>
            <person name="Arachchi H.M."/>
            <person name="Berlin A.M."/>
            <person name="Chapman S.B."/>
            <person name="Gainer-Dewar J."/>
            <person name="Goldberg J."/>
            <person name="Griggs A."/>
            <person name="Gujja S."/>
            <person name="Hansen M."/>
            <person name="Howarth C."/>
            <person name="Imamovic A."/>
            <person name="Ireland A."/>
            <person name="Larimer J."/>
            <person name="McCowan C."/>
            <person name="Murphy C."/>
            <person name="Pearson M."/>
            <person name="Poon T.W."/>
            <person name="Priest M."/>
            <person name="Roberts A."/>
            <person name="Saif S."/>
            <person name="Shea T."/>
            <person name="Sisk P."/>
            <person name="Sykes S."/>
            <person name="Wortman J."/>
            <person name="Nusbaum C."/>
            <person name="Birren B."/>
        </authorList>
    </citation>
    <scope>NUCLEOTIDE SEQUENCE [LARGE SCALE GENOMIC DNA]</scope>
    <source>
        <strain evidence="2">dnLKV3</strain>
    </source>
</reference>
<gene>
    <name evidence="1" type="ORF">C802_01040</name>
</gene>
<protein>
    <recommendedName>
        <fullName evidence="3">WYL domain-containing protein</fullName>
    </recommendedName>
</protein>
<dbReference type="AlphaFoldDB" id="R9IKC5"/>
<evidence type="ECO:0000313" key="2">
    <source>
        <dbReference type="Proteomes" id="UP000014200"/>
    </source>
</evidence>
<proteinExistence type="predicted"/>
<dbReference type="OrthoDB" id="1149028at2"/>
<comment type="caution">
    <text evidence="1">The sequence shown here is derived from an EMBL/GenBank/DDBJ whole genome shotgun (WGS) entry which is preliminary data.</text>
</comment>
<name>R9IKC5_9BACT</name>
<dbReference type="PATRIC" id="fig|1235788.3.peg.1058"/>
<evidence type="ECO:0008006" key="3">
    <source>
        <dbReference type="Google" id="ProtNLM"/>
    </source>
</evidence>
<accession>R9IKC5</accession>
<dbReference type="HOGENOM" id="CLU_1369825_0_0_10"/>
<dbReference type="STRING" id="1235788.C802_01040"/>
<dbReference type="PROSITE" id="PS52050">
    <property type="entry name" value="WYL"/>
    <property type="match status" value="1"/>
</dbReference>
<evidence type="ECO:0000313" key="1">
    <source>
        <dbReference type="EMBL" id="EOS15023.1"/>
    </source>
</evidence>
<sequence length="199" mass="23591">MSIESEIKQAITYKYDIEIKYEKYNGETSKRKVSNISYNNDYKDYGYNNDHIKGYCHLRNEERTFRISRITAVRVLPLGEWVSIHSLSNFNISSSKYSYSSNKSSSESKISRSSSNEGCYIATMVYGSNEHPQVMILRWYRDNVLQKNLLGQLFIRTYYFFSPKLVAVLKGHDKINRTIRYILDKQIQRIKKYRINKKK</sequence>
<dbReference type="InterPro" id="IPR049886">
    <property type="entry name" value="CFI_box_CTERM_dom"/>
</dbReference>
<keyword evidence="2" id="KW-1185">Reference proteome</keyword>
<dbReference type="NCBIfam" id="NF041770">
    <property type="entry name" value="CFI_box_CTERM"/>
    <property type="match status" value="1"/>
</dbReference>
<organism evidence="1 2">
    <name type="scientific">Phocaeicola sartorii</name>
    <dbReference type="NCBI Taxonomy" id="671267"/>
    <lineage>
        <taxon>Bacteria</taxon>
        <taxon>Pseudomonadati</taxon>
        <taxon>Bacteroidota</taxon>
        <taxon>Bacteroidia</taxon>
        <taxon>Bacteroidales</taxon>
        <taxon>Bacteroidaceae</taxon>
        <taxon>Phocaeicola</taxon>
    </lineage>
</organism>
<dbReference type="Proteomes" id="UP000014200">
    <property type="component" value="Unassembled WGS sequence"/>
</dbReference>
<dbReference type="RefSeq" id="WP_016275469.1">
    <property type="nucleotide sequence ID" value="NZ_JABVZU010000003.1"/>
</dbReference>
<dbReference type="GeneID" id="82155537"/>
<dbReference type="EMBL" id="ASSP01000006">
    <property type="protein sequence ID" value="EOS15023.1"/>
    <property type="molecule type" value="Genomic_DNA"/>
</dbReference>